<sequence length="574" mass="65418">MKIHKYIAVLFSAGMLLAGCNDDFLDNRPKGTVSGDDLTTPETVDQMVIAAYAAIGNDHWTVPFGSMWAYGSVRSDDSYKGGGGTGDVGDFHNYETFTFNRPTQGSTDVLWYRLYVGLSRTNDALARINGLDEAEYPQKTQRQAEMRFVRGHFNFLLKILFNQFPYIDETVAKEDYAQVSNVEYTSQELWDKIADDFRFAAENLENTAQQAGRADQGAAKAYLAKTLLYQAYEQDDQHNVVNVNREKLEQVVSLVDEISGSYNLESDFGHNFLWQYENNPESVFAIQRSIDDGTPTGRVDMGTALNYPMGSTYGCCWFNIPSQNLVNAYQTDQNGLPKFDTYDATNLLTAQDFQAKTVDPRVNHTVGIPGQPWKYQPAVVYEQSWARTPELYGHFSSMKEVQQPDCACLRKVGPFFASSKNNLVIRFADVLLWKAEALIELGRQDEALPIINLIRERAQNSTGMLKDANGNLISNFQVETYKPGVNITWTQDAARQALRWERRLEFAMEGIRFFDLVRWGVAAETLNAYFETEEERRQYLQDAQFQKNRDEYLPIPQQQIDFSKGLYQQNANWN</sequence>
<accession>A0ABP8M1C9</accession>
<evidence type="ECO:0000256" key="3">
    <source>
        <dbReference type="ARBA" id="ARBA00022729"/>
    </source>
</evidence>
<dbReference type="InterPro" id="IPR011990">
    <property type="entry name" value="TPR-like_helical_dom_sf"/>
</dbReference>
<organism evidence="9 10">
    <name type="scientific">Pontibacter saemangeumensis</name>
    <dbReference type="NCBI Taxonomy" id="1084525"/>
    <lineage>
        <taxon>Bacteria</taxon>
        <taxon>Pseudomonadati</taxon>
        <taxon>Bacteroidota</taxon>
        <taxon>Cytophagia</taxon>
        <taxon>Cytophagales</taxon>
        <taxon>Hymenobacteraceae</taxon>
        <taxon>Pontibacter</taxon>
    </lineage>
</organism>
<dbReference type="Pfam" id="PF07980">
    <property type="entry name" value="SusD_RagB"/>
    <property type="match status" value="1"/>
</dbReference>
<dbReference type="InterPro" id="IPR033985">
    <property type="entry name" value="SusD-like_N"/>
</dbReference>
<evidence type="ECO:0000256" key="1">
    <source>
        <dbReference type="ARBA" id="ARBA00004442"/>
    </source>
</evidence>
<feature type="signal peptide" evidence="6">
    <location>
        <begin position="1"/>
        <end position="18"/>
    </location>
</feature>
<proteinExistence type="inferred from homology"/>
<dbReference type="Pfam" id="PF14322">
    <property type="entry name" value="SusD-like_3"/>
    <property type="match status" value="1"/>
</dbReference>
<dbReference type="SUPFAM" id="SSF48452">
    <property type="entry name" value="TPR-like"/>
    <property type="match status" value="1"/>
</dbReference>
<feature type="domain" description="SusD-like N-terminal" evidence="8">
    <location>
        <begin position="23"/>
        <end position="227"/>
    </location>
</feature>
<keyword evidence="4" id="KW-0472">Membrane</keyword>
<protein>
    <submittedName>
        <fullName evidence="9">RagB/SusD family nutrient uptake outer membrane protein</fullName>
    </submittedName>
</protein>
<evidence type="ECO:0000256" key="6">
    <source>
        <dbReference type="SAM" id="SignalP"/>
    </source>
</evidence>
<gene>
    <name evidence="9" type="ORF">GCM10023188_42270</name>
</gene>
<evidence type="ECO:0000313" key="10">
    <source>
        <dbReference type="Proteomes" id="UP001500552"/>
    </source>
</evidence>
<evidence type="ECO:0000259" key="7">
    <source>
        <dbReference type="Pfam" id="PF07980"/>
    </source>
</evidence>
<dbReference type="RefSeq" id="WP_345162098.1">
    <property type="nucleotide sequence ID" value="NZ_BAABHC010000029.1"/>
</dbReference>
<reference evidence="10" key="1">
    <citation type="journal article" date="2019" name="Int. J. Syst. Evol. Microbiol.">
        <title>The Global Catalogue of Microorganisms (GCM) 10K type strain sequencing project: providing services to taxonomists for standard genome sequencing and annotation.</title>
        <authorList>
            <consortium name="The Broad Institute Genomics Platform"/>
            <consortium name="The Broad Institute Genome Sequencing Center for Infectious Disease"/>
            <person name="Wu L."/>
            <person name="Ma J."/>
        </authorList>
    </citation>
    <scope>NUCLEOTIDE SEQUENCE [LARGE SCALE GENOMIC DNA]</scope>
    <source>
        <strain evidence="10">JCM 17926</strain>
    </source>
</reference>
<dbReference type="EMBL" id="BAABHC010000029">
    <property type="protein sequence ID" value="GAA4442502.1"/>
    <property type="molecule type" value="Genomic_DNA"/>
</dbReference>
<comment type="subcellular location">
    <subcellularLocation>
        <location evidence="1">Cell outer membrane</location>
    </subcellularLocation>
</comment>
<comment type="caution">
    <text evidence="9">The sequence shown here is derived from an EMBL/GenBank/DDBJ whole genome shotgun (WGS) entry which is preliminary data.</text>
</comment>
<dbReference type="InterPro" id="IPR012944">
    <property type="entry name" value="SusD_RagB_dom"/>
</dbReference>
<evidence type="ECO:0000259" key="8">
    <source>
        <dbReference type="Pfam" id="PF14322"/>
    </source>
</evidence>
<keyword evidence="10" id="KW-1185">Reference proteome</keyword>
<keyword evidence="5" id="KW-0998">Cell outer membrane</keyword>
<evidence type="ECO:0000256" key="4">
    <source>
        <dbReference type="ARBA" id="ARBA00023136"/>
    </source>
</evidence>
<feature type="domain" description="RagB/SusD" evidence="7">
    <location>
        <begin position="280"/>
        <end position="573"/>
    </location>
</feature>
<evidence type="ECO:0000256" key="5">
    <source>
        <dbReference type="ARBA" id="ARBA00023237"/>
    </source>
</evidence>
<keyword evidence="3 6" id="KW-0732">Signal</keyword>
<evidence type="ECO:0000256" key="2">
    <source>
        <dbReference type="ARBA" id="ARBA00006275"/>
    </source>
</evidence>
<dbReference type="Gene3D" id="1.25.40.390">
    <property type="match status" value="1"/>
</dbReference>
<comment type="similarity">
    <text evidence="2">Belongs to the SusD family.</text>
</comment>
<feature type="chain" id="PRO_5046218073" evidence="6">
    <location>
        <begin position="19"/>
        <end position="574"/>
    </location>
</feature>
<dbReference type="PROSITE" id="PS51257">
    <property type="entry name" value="PROKAR_LIPOPROTEIN"/>
    <property type="match status" value="1"/>
</dbReference>
<name>A0ABP8M1C9_9BACT</name>
<dbReference type="Proteomes" id="UP001500552">
    <property type="component" value="Unassembled WGS sequence"/>
</dbReference>
<evidence type="ECO:0000313" key="9">
    <source>
        <dbReference type="EMBL" id="GAA4442502.1"/>
    </source>
</evidence>